<keyword evidence="3" id="KW-1185">Reference proteome</keyword>
<feature type="transmembrane region" description="Helical" evidence="1">
    <location>
        <begin position="6"/>
        <end position="27"/>
    </location>
</feature>
<organism evidence="2 3">
    <name type="scientific">Streptomyces pharetrae CZA14</name>
    <dbReference type="NCBI Taxonomy" id="1144883"/>
    <lineage>
        <taxon>Bacteria</taxon>
        <taxon>Bacillati</taxon>
        <taxon>Actinomycetota</taxon>
        <taxon>Actinomycetes</taxon>
        <taxon>Kitasatosporales</taxon>
        <taxon>Streptomycetaceae</taxon>
        <taxon>Streptomyces</taxon>
    </lineage>
</organism>
<feature type="transmembrane region" description="Helical" evidence="1">
    <location>
        <begin position="174"/>
        <end position="194"/>
    </location>
</feature>
<keyword evidence="1" id="KW-0812">Transmembrane</keyword>
<sequence length="253" mass="25097">MIDVLQAGLWGLVAGSALLLGAVIGFGLRVPPTVIALVMAFGAGVLISAVSFELVTEAYDQAGLAPAAIGTIVGAGAYTVGNLWLARRGARHRKRSGRHQAHAQPSEAQQGGSGLALALGALLDGVPESAVIGVSLLDGGAVSLVTVAAVFISNVPEGLSSSAGMKRAGRSRTYVFGVWGAIAAASTVSAVLGYTVVGAFSPAVIAAVTAVAAGAILAMIADTMIPEAFEDAHLAIGLVTVGGFLVSFALSHA</sequence>
<comment type="caution">
    <text evidence="2">The sequence shown here is derived from an EMBL/GenBank/DDBJ whole genome shotgun (WGS) entry which is preliminary data.</text>
</comment>
<dbReference type="Proteomes" id="UP000194266">
    <property type="component" value="Unassembled WGS sequence"/>
</dbReference>
<evidence type="ECO:0000313" key="3">
    <source>
        <dbReference type="Proteomes" id="UP000194266"/>
    </source>
</evidence>
<keyword evidence="1" id="KW-0472">Membrane</keyword>
<evidence type="ECO:0000256" key="1">
    <source>
        <dbReference type="SAM" id="Phobius"/>
    </source>
</evidence>
<evidence type="ECO:0000313" key="2">
    <source>
        <dbReference type="EMBL" id="OSZ56980.1"/>
    </source>
</evidence>
<feature type="transmembrane region" description="Helical" evidence="1">
    <location>
        <begin position="34"/>
        <end position="52"/>
    </location>
</feature>
<feature type="transmembrane region" description="Helical" evidence="1">
    <location>
        <begin position="232"/>
        <end position="250"/>
    </location>
</feature>
<feature type="transmembrane region" description="Helical" evidence="1">
    <location>
        <begin position="64"/>
        <end position="85"/>
    </location>
</feature>
<dbReference type="EMBL" id="MRYD01000235">
    <property type="protein sequence ID" value="OSZ56980.1"/>
    <property type="molecule type" value="Genomic_DNA"/>
</dbReference>
<dbReference type="RefSeq" id="WP_107428181.1">
    <property type="nucleotide sequence ID" value="NZ_MRYD01000235.1"/>
</dbReference>
<gene>
    <name evidence="2" type="ORF">OQI_29905</name>
</gene>
<proteinExistence type="predicted"/>
<keyword evidence="1" id="KW-1133">Transmembrane helix</keyword>
<name>A0ABX3YAS1_9ACTN</name>
<feature type="transmembrane region" description="Helical" evidence="1">
    <location>
        <begin position="200"/>
        <end position="220"/>
    </location>
</feature>
<protein>
    <submittedName>
        <fullName evidence="2">ZIP family zinc transporter</fullName>
    </submittedName>
</protein>
<reference evidence="2 3" key="1">
    <citation type="submission" date="2016-12" db="EMBL/GenBank/DDBJ databases">
        <title>Genome Mining:The Detection of Biosynthetic Gene Clusters to Aid in the Expression of Curamycin A produced by Streptomyces sp. strain CZA14.</title>
        <authorList>
            <person name="Durrell K.A."/>
            <person name="Kirby B.M."/>
            <person name="Khan W."/>
            <person name="Mthethwa T."/>
            <person name="Le Roes-Hill M."/>
        </authorList>
    </citation>
    <scope>NUCLEOTIDE SEQUENCE [LARGE SCALE GENOMIC DNA]</scope>
    <source>
        <strain evidence="2 3">CZA14</strain>
    </source>
</reference>
<accession>A0ABX3YAS1</accession>